<feature type="compositionally biased region" description="Basic and acidic residues" evidence="2">
    <location>
        <begin position="547"/>
        <end position="558"/>
    </location>
</feature>
<evidence type="ECO:0000256" key="2">
    <source>
        <dbReference type="SAM" id="MobiDB-lite"/>
    </source>
</evidence>
<keyword evidence="4" id="KW-1185">Reference proteome</keyword>
<organism evidence="3 4">
    <name type="scientific">Chytriomyces confervae</name>
    <dbReference type="NCBI Taxonomy" id="246404"/>
    <lineage>
        <taxon>Eukaryota</taxon>
        <taxon>Fungi</taxon>
        <taxon>Fungi incertae sedis</taxon>
        <taxon>Chytridiomycota</taxon>
        <taxon>Chytridiomycota incertae sedis</taxon>
        <taxon>Chytridiomycetes</taxon>
        <taxon>Chytridiales</taxon>
        <taxon>Chytriomycetaceae</taxon>
        <taxon>Chytriomyces</taxon>
    </lineage>
</organism>
<proteinExistence type="predicted"/>
<name>A0A507FQY5_9FUNG</name>
<evidence type="ECO:0000313" key="4">
    <source>
        <dbReference type="Proteomes" id="UP000320333"/>
    </source>
</evidence>
<evidence type="ECO:0000256" key="1">
    <source>
        <dbReference type="SAM" id="Coils"/>
    </source>
</evidence>
<keyword evidence="1" id="KW-0175">Coiled coil</keyword>
<feature type="region of interest" description="Disordered" evidence="2">
    <location>
        <begin position="722"/>
        <end position="743"/>
    </location>
</feature>
<dbReference type="OrthoDB" id="2132263at2759"/>
<sequence>MDEHVVFKDANHRIEETVCEWLEPRLKRLLYLFAQCEPNAGDVSEKLLDSMTTCMPFENSTGVDCLASMISELTQLLALFHLKLVPQTFDFDRHVPNCAHAEQEWRLRRCHARFDLGRIPFGDWNADPEADSVRRAASASPFSDFSGDSNTGNNADDILDEASRFIQSPPAFLSMVLDTLHPIIFADDGCEKKNSEVDQDDVAAWDVLASLQCFCQDSVLKFGLNKPLTQEDTRLDRALTIIHILQNIKPPSSFSERIALSRASIKDQLLRQAIRVSFFSNPFIPFARSENIFSSIQDVVTAGSGAGEGDHDRECREALGSLMRPMPNREIIVKQIRTAVSNVAKARKLKSQSLSAASEVSKRAASAGFSASRSVETFDFPENPVAKVARLEDVVEDMSLNILQPEERISAWQKQIPESLGVVDGTDKMTALETYSNASVESVALPAMRTAMEGVEGPANDLKSEANEVVNSTVTEAVENVLPSSTDIQPTIEPTVSTSLSIKPNDAKLEIDTAAPVIALEVDKPISPIVIEDDTVEYKEGIEARAKVSRQEGEDRSSKSASTEPPANITDILDQNRSVVKMVGLVRNRMNSSADPEAEIKKLDQMMRTKGGFTVAKLERMYAILKQRGGVNFAGINPVPELSAESLCAMRLLTDTDKRLASESKSSSSKESPGQASSTASVVSKPPSKVAETLPDASRVGLPYSLGVDTTTAIPGVASTERIISRAHPDPVQTPTASTTSTATSTILPITPTVSQPETNVESTSSIHNVQTFGRNICKPAPILSSADQIVDLTFSPTESVVSVNGTSRSGSSSIPVAEARLNHMAFTPYLRSSPADTLSKMTPIPEEKRNSLKSPTLMEQRDLLAGGAKNLTNPLLTSAQHAAKFSAQNGKQDAMQTVSPLMQQPFLPQQLPQNPAVPQLAPITFTQSFSSPHSKYSSLPHHQKPVSVSDHAGFIPPPVQQEHSVSPHIRVIPTPHQQQSLSHPMVLTAHSTPARQPSAALSPTEAQITHQLRALLNAYATYPGVISSQQLEPLQTYYLVLTQRIAKGRVLNETENATLKDISTLLQMQRAREAEQQLQTLQQQQYQLMQKQQQVKQQQRLFEQQSQAQMLQMQQQQLQQQAHQNRLNQIHSQQQLQRQSQLYLNTHPHHQLIPPSHQPTNDLRLPTTFSNSSTAPGSVFTAGQLGNTAPLAKGGSAAIPSGGFLPKSQSIGPPVGILSVSPSFPPASAFSAPPSTSGVAGPPGQTQANTPIPNKGIQTVYPPNIPAAYYTEHWNRGEHLVEPVSTCANSESTEGSESAKSQRHILETHMTHTRRQRETIGALAFRNVANRVGEQLNVWDKFVKNGAPAGSNGNIVVPPGFVGFEEGDDEVK</sequence>
<feature type="region of interest" description="Disordered" evidence="2">
    <location>
        <begin position="659"/>
        <end position="694"/>
    </location>
</feature>
<feature type="compositionally biased region" description="Low complexity" evidence="2">
    <location>
        <begin position="734"/>
        <end position="743"/>
    </location>
</feature>
<feature type="region of interest" description="Disordered" evidence="2">
    <location>
        <begin position="547"/>
        <end position="568"/>
    </location>
</feature>
<comment type="caution">
    <text evidence="3">The sequence shown here is derived from an EMBL/GenBank/DDBJ whole genome shotgun (WGS) entry which is preliminary data.</text>
</comment>
<dbReference type="EMBL" id="QEAP01000001">
    <property type="protein sequence ID" value="TPX78674.1"/>
    <property type="molecule type" value="Genomic_DNA"/>
</dbReference>
<gene>
    <name evidence="3" type="ORF">CcCBS67573_g00093</name>
</gene>
<dbReference type="STRING" id="246404.A0A507FQY5"/>
<protein>
    <submittedName>
        <fullName evidence="3">Uncharacterized protein</fullName>
    </submittedName>
</protein>
<feature type="coiled-coil region" evidence="1">
    <location>
        <begin position="1065"/>
        <end position="1122"/>
    </location>
</feature>
<reference evidence="3 4" key="1">
    <citation type="journal article" date="2019" name="Sci. Rep.">
        <title>Comparative genomics of chytrid fungi reveal insights into the obligate biotrophic and pathogenic lifestyle of Synchytrium endobioticum.</title>
        <authorList>
            <person name="van de Vossenberg B.T.L.H."/>
            <person name="Warris S."/>
            <person name="Nguyen H.D.T."/>
            <person name="van Gent-Pelzer M.P.E."/>
            <person name="Joly D.L."/>
            <person name="van de Geest H.C."/>
            <person name="Bonants P.J.M."/>
            <person name="Smith D.S."/>
            <person name="Levesque C.A."/>
            <person name="van der Lee T.A.J."/>
        </authorList>
    </citation>
    <scope>NUCLEOTIDE SEQUENCE [LARGE SCALE GENOMIC DNA]</scope>
    <source>
        <strain evidence="3 4">CBS 675.73</strain>
    </source>
</reference>
<accession>A0A507FQY5</accession>
<feature type="compositionally biased region" description="Low complexity" evidence="2">
    <location>
        <begin position="663"/>
        <end position="672"/>
    </location>
</feature>
<evidence type="ECO:0000313" key="3">
    <source>
        <dbReference type="EMBL" id="TPX78674.1"/>
    </source>
</evidence>
<dbReference type="Proteomes" id="UP000320333">
    <property type="component" value="Unassembled WGS sequence"/>
</dbReference>